<evidence type="ECO:0000313" key="2">
    <source>
        <dbReference type="Proteomes" id="UP000315534"/>
    </source>
</evidence>
<reference evidence="1 2" key="1">
    <citation type="submission" date="2019-03" db="EMBL/GenBank/DDBJ databases">
        <title>Metabolic potential of uncultured bacteria and archaea associated with petroleum seepage in deep-sea sediments.</title>
        <authorList>
            <person name="Dong X."/>
            <person name="Hubert C."/>
        </authorList>
    </citation>
    <scope>NUCLEOTIDE SEQUENCE [LARGE SCALE GENOMIC DNA]</scope>
    <source>
        <strain evidence="1">E29_bin36</strain>
    </source>
</reference>
<gene>
    <name evidence="1" type="ORF">E3J38_03210</name>
</gene>
<organism evidence="1 2">
    <name type="scientific">candidate division TA06 bacterium</name>
    <dbReference type="NCBI Taxonomy" id="2250710"/>
    <lineage>
        <taxon>Bacteria</taxon>
        <taxon>Bacteria division TA06</taxon>
    </lineage>
</organism>
<dbReference type="AlphaFoldDB" id="A0A523XRB3"/>
<dbReference type="Proteomes" id="UP000315534">
    <property type="component" value="Unassembled WGS sequence"/>
</dbReference>
<proteinExistence type="predicted"/>
<evidence type="ECO:0000313" key="1">
    <source>
        <dbReference type="EMBL" id="TET81846.1"/>
    </source>
</evidence>
<comment type="caution">
    <text evidence="1">The sequence shown here is derived from an EMBL/GenBank/DDBJ whole genome shotgun (WGS) entry which is preliminary data.</text>
</comment>
<dbReference type="EMBL" id="SOIP01000200">
    <property type="protein sequence ID" value="TET81846.1"/>
    <property type="molecule type" value="Genomic_DNA"/>
</dbReference>
<sequence length="87" mass="9621">MSDGEPVGLNSEFMSSTNCEGIDIPIYVRDGDKFKSATDCKGNCLSCADASCGIEELAMARSPDTKKVFKLADYRRWSRFINTEKTP</sequence>
<accession>A0A523XRB3</accession>
<protein>
    <submittedName>
        <fullName evidence="1">Uncharacterized protein</fullName>
    </submittedName>
</protein>
<name>A0A523XRB3_UNCT6</name>